<proteinExistence type="predicted"/>
<gene>
    <name evidence="3" type="ORF">ABUE31_08085</name>
</gene>
<feature type="signal peptide" evidence="2">
    <location>
        <begin position="1"/>
        <end position="20"/>
    </location>
</feature>
<sequence length="159" mass="17322">MAIRIAPAAAFIMLVPVLLAACSNPWGDRPASELPKPLRYAVGKPSNLVFGNYCGIGTRTGDLTARPVDQLDDICFRHDSCYVERTNHCICDQALVRDASALRDDASQPAKTRRRAGLLVRSFSLGVCRVFPEGFMPPRPRDRRELGLEPSGQNGTAPG</sequence>
<protein>
    <recommendedName>
        <fullName evidence="5">Phospholipase A2 domain-containing protein</fullName>
    </recommendedName>
</protein>
<dbReference type="EMBL" id="JBFOCI010000002">
    <property type="protein sequence ID" value="MEW9805937.1"/>
    <property type="molecule type" value="Genomic_DNA"/>
</dbReference>
<evidence type="ECO:0008006" key="5">
    <source>
        <dbReference type="Google" id="ProtNLM"/>
    </source>
</evidence>
<keyword evidence="2" id="KW-0732">Signal</keyword>
<dbReference type="SUPFAM" id="SSF48619">
    <property type="entry name" value="Phospholipase A2, PLA2"/>
    <property type="match status" value="1"/>
</dbReference>
<dbReference type="Gene3D" id="1.20.90.10">
    <property type="entry name" value="Phospholipase A2 domain"/>
    <property type="match status" value="1"/>
</dbReference>
<keyword evidence="4" id="KW-1185">Reference proteome</keyword>
<feature type="region of interest" description="Disordered" evidence="1">
    <location>
        <begin position="136"/>
        <end position="159"/>
    </location>
</feature>
<reference evidence="3 4" key="1">
    <citation type="submission" date="2024-06" db="EMBL/GenBank/DDBJ databases">
        <authorList>
            <person name="Tuo L."/>
        </authorList>
    </citation>
    <scope>NUCLEOTIDE SEQUENCE [LARGE SCALE GENOMIC DNA]</scope>
    <source>
        <strain evidence="3 4">ZMM04-5</strain>
    </source>
</reference>
<evidence type="ECO:0000256" key="2">
    <source>
        <dbReference type="SAM" id="SignalP"/>
    </source>
</evidence>
<dbReference type="RefSeq" id="WP_367723015.1">
    <property type="nucleotide sequence ID" value="NZ_JBFOCI010000002.1"/>
</dbReference>
<evidence type="ECO:0000313" key="3">
    <source>
        <dbReference type="EMBL" id="MEW9805937.1"/>
    </source>
</evidence>
<evidence type="ECO:0000256" key="1">
    <source>
        <dbReference type="SAM" id="MobiDB-lite"/>
    </source>
</evidence>
<feature type="chain" id="PRO_5046711360" description="Phospholipase A2 domain-containing protein" evidence="2">
    <location>
        <begin position="21"/>
        <end position="159"/>
    </location>
</feature>
<evidence type="ECO:0000313" key="4">
    <source>
        <dbReference type="Proteomes" id="UP001556196"/>
    </source>
</evidence>
<accession>A0ABV3QXX9</accession>
<comment type="caution">
    <text evidence="3">The sequence shown here is derived from an EMBL/GenBank/DDBJ whole genome shotgun (WGS) entry which is preliminary data.</text>
</comment>
<organism evidence="3 4">
    <name type="scientific">Mesorhizobium marinum</name>
    <dbReference type="NCBI Taxonomy" id="3228790"/>
    <lineage>
        <taxon>Bacteria</taxon>
        <taxon>Pseudomonadati</taxon>
        <taxon>Pseudomonadota</taxon>
        <taxon>Alphaproteobacteria</taxon>
        <taxon>Hyphomicrobiales</taxon>
        <taxon>Phyllobacteriaceae</taxon>
        <taxon>Mesorhizobium</taxon>
    </lineage>
</organism>
<dbReference type="Proteomes" id="UP001556196">
    <property type="component" value="Unassembled WGS sequence"/>
</dbReference>
<name>A0ABV3QXX9_9HYPH</name>
<dbReference type="InterPro" id="IPR036444">
    <property type="entry name" value="PLipase_A2_dom_sf"/>
</dbReference>
<dbReference type="PROSITE" id="PS51257">
    <property type="entry name" value="PROKAR_LIPOPROTEIN"/>
    <property type="match status" value="1"/>
</dbReference>